<dbReference type="Proteomes" id="UP000326565">
    <property type="component" value="Unassembled WGS sequence"/>
</dbReference>
<gene>
    <name evidence="2" type="ORF">BDV29DRAFT_194696</name>
</gene>
<dbReference type="Pfam" id="PF14832">
    <property type="entry name" value="Tautomerase_3"/>
    <property type="match status" value="1"/>
</dbReference>
<evidence type="ECO:0000313" key="2">
    <source>
        <dbReference type="EMBL" id="KAB8069649.1"/>
    </source>
</evidence>
<feature type="domain" description="Tautomerase cis-CaaD-like" evidence="1">
    <location>
        <begin position="1"/>
        <end position="141"/>
    </location>
</feature>
<keyword evidence="3" id="KW-1185">Reference proteome</keyword>
<dbReference type="Gene3D" id="3.30.429.10">
    <property type="entry name" value="Macrophage Migration Inhibitory Factor"/>
    <property type="match status" value="1"/>
</dbReference>
<accession>A0A5N5WMZ4</accession>
<dbReference type="InterPro" id="IPR028116">
    <property type="entry name" value="Cis-CaaD-like"/>
</dbReference>
<organism evidence="2 3">
    <name type="scientific">Aspergillus leporis</name>
    <dbReference type="NCBI Taxonomy" id="41062"/>
    <lineage>
        <taxon>Eukaryota</taxon>
        <taxon>Fungi</taxon>
        <taxon>Dikarya</taxon>
        <taxon>Ascomycota</taxon>
        <taxon>Pezizomycotina</taxon>
        <taxon>Eurotiomycetes</taxon>
        <taxon>Eurotiomycetidae</taxon>
        <taxon>Eurotiales</taxon>
        <taxon>Aspergillaceae</taxon>
        <taxon>Aspergillus</taxon>
        <taxon>Aspergillus subgen. Circumdati</taxon>
    </lineage>
</organism>
<dbReference type="InterPro" id="IPR014347">
    <property type="entry name" value="Tautomerase/MIF_sf"/>
</dbReference>
<protein>
    <submittedName>
        <fullName evidence="2">Putative oxalocrotonate tautomerase</fullName>
    </submittedName>
</protein>
<sequence>MPLWLIFHPIGTFEDDASKQALTEDITKMYTDVGLPAFYVVANFMKLPVNDTWVGGKVKKDRPFIRVVIEHIAIHLPADNDAAYKRTTSRIDQILKPHVADKGYDWEFHVDETPRKLWKVNGLIPPEYKSEEEKLWARENRPVPYPGS</sequence>
<proteinExistence type="predicted"/>
<dbReference type="OrthoDB" id="2129288at2759"/>
<dbReference type="AlphaFoldDB" id="A0A5N5WMZ4"/>
<evidence type="ECO:0000259" key="1">
    <source>
        <dbReference type="Pfam" id="PF14832"/>
    </source>
</evidence>
<reference evidence="2 3" key="1">
    <citation type="submission" date="2019-04" db="EMBL/GenBank/DDBJ databases">
        <title>Friends and foes A comparative genomics study of 23 Aspergillus species from section Flavi.</title>
        <authorList>
            <consortium name="DOE Joint Genome Institute"/>
            <person name="Kjaerbolling I."/>
            <person name="Vesth T."/>
            <person name="Frisvad J.C."/>
            <person name="Nybo J.L."/>
            <person name="Theobald S."/>
            <person name="Kildgaard S."/>
            <person name="Isbrandt T."/>
            <person name="Kuo A."/>
            <person name="Sato A."/>
            <person name="Lyhne E.K."/>
            <person name="Kogle M.E."/>
            <person name="Wiebenga A."/>
            <person name="Kun R.S."/>
            <person name="Lubbers R.J."/>
            <person name="Makela M.R."/>
            <person name="Barry K."/>
            <person name="Chovatia M."/>
            <person name="Clum A."/>
            <person name="Daum C."/>
            <person name="Haridas S."/>
            <person name="He G."/>
            <person name="LaButti K."/>
            <person name="Lipzen A."/>
            <person name="Mondo S."/>
            <person name="Riley R."/>
            <person name="Salamov A."/>
            <person name="Simmons B.A."/>
            <person name="Magnuson J.K."/>
            <person name="Henrissat B."/>
            <person name="Mortensen U.H."/>
            <person name="Larsen T.O."/>
            <person name="Devries R.P."/>
            <person name="Grigoriev I.V."/>
            <person name="Machida M."/>
            <person name="Baker S.E."/>
            <person name="Andersen M.R."/>
        </authorList>
    </citation>
    <scope>NUCLEOTIDE SEQUENCE [LARGE SCALE GENOMIC DNA]</scope>
    <source>
        <strain evidence="2 3">CBS 151.66</strain>
    </source>
</reference>
<name>A0A5N5WMZ4_9EURO</name>
<evidence type="ECO:0000313" key="3">
    <source>
        <dbReference type="Proteomes" id="UP000326565"/>
    </source>
</evidence>
<dbReference type="EMBL" id="ML732332">
    <property type="protein sequence ID" value="KAB8069649.1"/>
    <property type="molecule type" value="Genomic_DNA"/>
</dbReference>